<protein>
    <submittedName>
        <fullName evidence="1">Uncharacterized protein</fullName>
    </submittedName>
</protein>
<reference evidence="1" key="2">
    <citation type="submission" date="2021-08" db="EMBL/GenBank/DDBJ databases">
        <authorList>
            <person name="Gostincar C."/>
            <person name="Sun X."/>
            <person name="Song Z."/>
            <person name="Gunde-Cimerman N."/>
        </authorList>
    </citation>
    <scope>NUCLEOTIDE SEQUENCE</scope>
    <source>
        <strain evidence="1">EXF-9911</strain>
    </source>
</reference>
<accession>A0A9P8EYN5</accession>
<name>A0A9P8EYN5_AURME</name>
<evidence type="ECO:0000313" key="2">
    <source>
        <dbReference type="Proteomes" id="UP000779574"/>
    </source>
</evidence>
<organism evidence="1 2">
    <name type="scientific">Aureobasidium melanogenum</name>
    <name type="common">Aureobasidium pullulans var. melanogenum</name>
    <dbReference type="NCBI Taxonomy" id="46634"/>
    <lineage>
        <taxon>Eukaryota</taxon>
        <taxon>Fungi</taxon>
        <taxon>Dikarya</taxon>
        <taxon>Ascomycota</taxon>
        <taxon>Pezizomycotina</taxon>
        <taxon>Dothideomycetes</taxon>
        <taxon>Dothideomycetidae</taxon>
        <taxon>Dothideales</taxon>
        <taxon>Saccotheciaceae</taxon>
        <taxon>Aureobasidium</taxon>
    </lineage>
</organism>
<reference evidence="1" key="1">
    <citation type="journal article" date="2021" name="J Fungi (Basel)">
        <title>Virulence traits and population genomics of the black yeast Aureobasidium melanogenum.</title>
        <authorList>
            <person name="Cernosa A."/>
            <person name="Sun X."/>
            <person name="Gostincar C."/>
            <person name="Fang C."/>
            <person name="Gunde-Cimerman N."/>
            <person name="Song Z."/>
        </authorList>
    </citation>
    <scope>NUCLEOTIDE SEQUENCE</scope>
    <source>
        <strain evidence="1">EXF-9911</strain>
    </source>
</reference>
<evidence type="ECO:0000313" key="1">
    <source>
        <dbReference type="EMBL" id="KAG9701377.1"/>
    </source>
</evidence>
<comment type="caution">
    <text evidence="1">The sequence shown here is derived from an EMBL/GenBank/DDBJ whole genome shotgun (WGS) entry which is preliminary data.</text>
</comment>
<feature type="non-terminal residue" evidence="1">
    <location>
        <position position="82"/>
    </location>
</feature>
<gene>
    <name evidence="1" type="ORF">KCU76_g66</name>
</gene>
<sequence>MPDLTMTLVSKISPNILASNDLRISGLTYIIPFGEIFSLSLTRSSRPGSRLNNNCMQSSHSDTNFGNQAQAVGYCKKHSEAP</sequence>
<dbReference type="AlphaFoldDB" id="A0A9P8EYN5"/>
<dbReference type="Proteomes" id="UP000779574">
    <property type="component" value="Unassembled WGS sequence"/>
</dbReference>
<dbReference type="EMBL" id="JAHFXF010000001">
    <property type="protein sequence ID" value="KAG9701377.1"/>
    <property type="molecule type" value="Genomic_DNA"/>
</dbReference>
<proteinExistence type="predicted"/>